<accession>A0A4U0TN33</accession>
<keyword evidence="4" id="KW-1185">Reference proteome</keyword>
<dbReference type="EMBL" id="NAJL01000056">
    <property type="protein sequence ID" value="TKA23401.1"/>
    <property type="molecule type" value="Genomic_DNA"/>
</dbReference>
<feature type="region of interest" description="Disordered" evidence="1">
    <location>
        <begin position="199"/>
        <end position="224"/>
    </location>
</feature>
<comment type="caution">
    <text evidence="3">The sequence shown here is derived from an EMBL/GenBank/DDBJ whole genome shotgun (WGS) entry which is preliminary data.</text>
</comment>
<evidence type="ECO:0000256" key="1">
    <source>
        <dbReference type="SAM" id="MobiDB-lite"/>
    </source>
</evidence>
<evidence type="ECO:0000313" key="4">
    <source>
        <dbReference type="Proteomes" id="UP000308549"/>
    </source>
</evidence>
<dbReference type="InterPro" id="IPR036249">
    <property type="entry name" value="Thioredoxin-like_sf"/>
</dbReference>
<dbReference type="Pfam" id="PF13409">
    <property type="entry name" value="GST_N_2"/>
    <property type="match status" value="1"/>
</dbReference>
<reference evidence="3 4" key="1">
    <citation type="submission" date="2017-03" db="EMBL/GenBank/DDBJ databases">
        <title>Genomes of endolithic fungi from Antarctica.</title>
        <authorList>
            <person name="Coleine C."/>
            <person name="Masonjones S."/>
            <person name="Stajich J.E."/>
        </authorList>
    </citation>
    <scope>NUCLEOTIDE SEQUENCE [LARGE SCALE GENOMIC DNA]</scope>
    <source>
        <strain evidence="3 4">CCFEE 6315</strain>
    </source>
</reference>
<dbReference type="Gene3D" id="1.20.1050.10">
    <property type="match status" value="1"/>
</dbReference>
<dbReference type="PROSITE" id="PS50404">
    <property type="entry name" value="GST_NTER"/>
    <property type="match status" value="1"/>
</dbReference>
<dbReference type="InterPro" id="IPR054416">
    <property type="entry name" value="GST_UstS-like_C"/>
</dbReference>
<gene>
    <name evidence="3" type="ORF">B0A50_07277</name>
</gene>
<dbReference type="Pfam" id="PF22041">
    <property type="entry name" value="GST_C_7"/>
    <property type="match status" value="1"/>
</dbReference>
<feature type="domain" description="GST N-terminal" evidence="2">
    <location>
        <begin position="12"/>
        <end position="103"/>
    </location>
</feature>
<evidence type="ECO:0000313" key="3">
    <source>
        <dbReference type="EMBL" id="TKA23401.1"/>
    </source>
</evidence>
<dbReference type="AlphaFoldDB" id="A0A4U0TN33"/>
<dbReference type="Gene3D" id="3.40.30.10">
    <property type="entry name" value="Glutaredoxin"/>
    <property type="match status" value="1"/>
</dbReference>
<evidence type="ECO:0000259" key="2">
    <source>
        <dbReference type="PROSITE" id="PS50404"/>
    </source>
</evidence>
<dbReference type="SUPFAM" id="SSF52833">
    <property type="entry name" value="Thioredoxin-like"/>
    <property type="match status" value="1"/>
</dbReference>
<sequence length="275" mass="30350">MSADNSIIFYDIASGPPLRTFAANPWKTRFALNFKGVPYKTEWYNMPDITALRERLGVPANRTLPDGTPYHTLPVYQDNTKGILLGDSFEIALRLDEAYPGPPSLFRPSTIGLTAAFNAHVDGLFTKFASGLCVNMPLNPDALEASIAIFVKRAGLKSADEMGLSSEEHEKTLVSFEAALGELAKAYRHTGGTTDYFWRSGGTHKAQSQRPPTGREGAQPFLDGDSPAYSDFIVGAWLKMFEESTKPEDWQRIKSWQGGLWGKVVEALGPWTEIK</sequence>
<protein>
    <recommendedName>
        <fullName evidence="2">GST N-terminal domain-containing protein</fullName>
    </recommendedName>
</protein>
<organism evidence="3 4">
    <name type="scientific">Salinomyces thailandicus</name>
    <dbReference type="NCBI Taxonomy" id="706561"/>
    <lineage>
        <taxon>Eukaryota</taxon>
        <taxon>Fungi</taxon>
        <taxon>Dikarya</taxon>
        <taxon>Ascomycota</taxon>
        <taxon>Pezizomycotina</taxon>
        <taxon>Dothideomycetes</taxon>
        <taxon>Dothideomycetidae</taxon>
        <taxon>Mycosphaerellales</taxon>
        <taxon>Teratosphaeriaceae</taxon>
        <taxon>Salinomyces</taxon>
    </lineage>
</organism>
<dbReference type="Proteomes" id="UP000308549">
    <property type="component" value="Unassembled WGS sequence"/>
</dbReference>
<proteinExistence type="predicted"/>
<name>A0A4U0TN33_9PEZI</name>
<dbReference type="OrthoDB" id="4951845at2759"/>
<dbReference type="InterPro" id="IPR004045">
    <property type="entry name" value="Glutathione_S-Trfase_N"/>
</dbReference>